<proteinExistence type="predicted"/>
<name>A0A8K1C7E4_PYTOL</name>
<dbReference type="Proteomes" id="UP000794436">
    <property type="component" value="Unassembled WGS sequence"/>
</dbReference>
<feature type="compositionally biased region" description="Basic and acidic residues" evidence="1">
    <location>
        <begin position="216"/>
        <end position="227"/>
    </location>
</feature>
<feature type="region of interest" description="Disordered" evidence="1">
    <location>
        <begin position="201"/>
        <end position="227"/>
    </location>
</feature>
<protein>
    <recommendedName>
        <fullName evidence="4">Myb/SANT-like domain-containing protein</fullName>
    </recommendedName>
</protein>
<evidence type="ECO:0008006" key="4">
    <source>
        <dbReference type="Google" id="ProtNLM"/>
    </source>
</evidence>
<dbReference type="AlphaFoldDB" id="A0A8K1C7E4"/>
<evidence type="ECO:0000256" key="1">
    <source>
        <dbReference type="SAM" id="MobiDB-lite"/>
    </source>
</evidence>
<keyword evidence="3" id="KW-1185">Reference proteome</keyword>
<evidence type="ECO:0000313" key="3">
    <source>
        <dbReference type="Proteomes" id="UP000794436"/>
    </source>
</evidence>
<sequence>MVLFNEAETMLLLDLYLHYRSNPQNLTSGGVLLKMHARDELTRAMNKCFRRDAPWTESQVTVKFKNLRSEFIELKWLEEQPGFHADGQGMSDEWWMDIKVKRPKVHAFKGKLPWPYYKKMAVIVGDVPPSAHVTESRNVQRISQLLSEIASESGQHVAAPPVSSINGDLASVNGASGQAFDTRSPAMYAQQPMLPMMQLPSKRQRDGSTFKRPRKRVSELTEYERDRQQSLVKSVEHGSKAAADMAKGFNDLVTVFHQQVNKCAQAESDGDGSNDERQILASLATSLEKSSQATAEMAKGYRDLVSFFVQEAEDVYATTV</sequence>
<dbReference type="OrthoDB" id="164907at2759"/>
<organism evidence="2 3">
    <name type="scientific">Pythium oligandrum</name>
    <name type="common">Mycoparasitic fungus</name>
    <dbReference type="NCBI Taxonomy" id="41045"/>
    <lineage>
        <taxon>Eukaryota</taxon>
        <taxon>Sar</taxon>
        <taxon>Stramenopiles</taxon>
        <taxon>Oomycota</taxon>
        <taxon>Peronosporomycetes</taxon>
        <taxon>Pythiales</taxon>
        <taxon>Pythiaceae</taxon>
        <taxon>Pythium</taxon>
    </lineage>
</organism>
<reference evidence="2" key="1">
    <citation type="submission" date="2019-03" db="EMBL/GenBank/DDBJ databases">
        <title>Long read genome sequence of the mycoparasitic Pythium oligandrum ATCC 38472 isolated from sugarbeet rhizosphere.</title>
        <authorList>
            <person name="Gaulin E."/>
        </authorList>
    </citation>
    <scope>NUCLEOTIDE SEQUENCE</scope>
    <source>
        <strain evidence="2">ATCC 38472_TT</strain>
    </source>
</reference>
<evidence type="ECO:0000313" key="2">
    <source>
        <dbReference type="EMBL" id="TMW58011.1"/>
    </source>
</evidence>
<accession>A0A8K1C7E4</accession>
<dbReference type="EMBL" id="SPLM01000113">
    <property type="protein sequence ID" value="TMW58011.1"/>
    <property type="molecule type" value="Genomic_DNA"/>
</dbReference>
<comment type="caution">
    <text evidence="2">The sequence shown here is derived from an EMBL/GenBank/DDBJ whole genome shotgun (WGS) entry which is preliminary data.</text>
</comment>
<gene>
    <name evidence="2" type="ORF">Poli38472_013485</name>
</gene>